<dbReference type="PROSITE" id="PS51257">
    <property type="entry name" value="PROKAR_LIPOPROTEIN"/>
    <property type="match status" value="1"/>
</dbReference>
<evidence type="ECO:0000313" key="3">
    <source>
        <dbReference type="Proteomes" id="UP000509761"/>
    </source>
</evidence>
<evidence type="ECO:0008006" key="4">
    <source>
        <dbReference type="Google" id="ProtNLM"/>
    </source>
</evidence>
<keyword evidence="3" id="KW-1185">Reference proteome</keyword>
<dbReference type="Proteomes" id="UP000509761">
    <property type="component" value="Chromosome"/>
</dbReference>
<proteinExistence type="predicted"/>
<protein>
    <recommendedName>
        <fullName evidence="4">Lipoprotein</fullName>
    </recommendedName>
</protein>
<reference evidence="2 3" key="1">
    <citation type="submission" date="2019-12" db="EMBL/GenBank/DDBJ databases">
        <title>Genome sequencing and assembly of endphytes of Porphyra tenera.</title>
        <authorList>
            <person name="Park J.M."/>
            <person name="Shin R."/>
            <person name="Jo S.H."/>
        </authorList>
    </citation>
    <scope>NUCLEOTIDE SEQUENCE [LARGE SCALE GENOMIC DNA]</scope>
    <source>
        <strain evidence="2 3">GPM3</strain>
    </source>
</reference>
<keyword evidence="1" id="KW-0732">Signal</keyword>
<feature type="chain" id="PRO_5043009748" description="Lipoprotein" evidence="1">
    <location>
        <begin position="20"/>
        <end position="95"/>
    </location>
</feature>
<organism evidence="2 3">
    <name type="scientific">Vreelandella titanicae</name>
    <dbReference type="NCBI Taxonomy" id="664683"/>
    <lineage>
        <taxon>Bacteria</taxon>
        <taxon>Pseudomonadati</taxon>
        <taxon>Pseudomonadota</taxon>
        <taxon>Gammaproteobacteria</taxon>
        <taxon>Oceanospirillales</taxon>
        <taxon>Halomonadaceae</taxon>
        <taxon>Vreelandella</taxon>
    </lineage>
</organism>
<accession>A0AAP9T225</accession>
<evidence type="ECO:0000313" key="2">
    <source>
        <dbReference type="EMBL" id="QKS26599.1"/>
    </source>
</evidence>
<dbReference type="AlphaFoldDB" id="A0AAP9T225"/>
<name>A0AAP9T225_9GAMM</name>
<dbReference type="EMBL" id="CP054580">
    <property type="protein sequence ID" value="QKS26599.1"/>
    <property type="molecule type" value="Genomic_DNA"/>
</dbReference>
<evidence type="ECO:0000256" key="1">
    <source>
        <dbReference type="SAM" id="SignalP"/>
    </source>
</evidence>
<gene>
    <name evidence="2" type="ORF">FX987_04408</name>
</gene>
<feature type="signal peptide" evidence="1">
    <location>
        <begin position="1"/>
        <end position="19"/>
    </location>
</feature>
<sequence>MRLSIIALAAFTLTACATAKETYTPSGEKGYTIDCSGSAGNWGMCTQKAGELCGSSGYTILGQVGDQSTMVTSNQYGTYATPVMNRSMVIQCGNK</sequence>